<accession>A0A1I6FPD6</accession>
<dbReference type="InterPro" id="IPR012863">
    <property type="entry name" value="DUF1636"/>
</dbReference>
<dbReference type="OrthoDB" id="8364077at2"/>
<organism evidence="1 2">
    <name type="scientific">Yoonia tamlensis</name>
    <dbReference type="NCBI Taxonomy" id="390270"/>
    <lineage>
        <taxon>Bacteria</taxon>
        <taxon>Pseudomonadati</taxon>
        <taxon>Pseudomonadota</taxon>
        <taxon>Alphaproteobacteria</taxon>
        <taxon>Rhodobacterales</taxon>
        <taxon>Paracoccaceae</taxon>
        <taxon>Yoonia</taxon>
    </lineage>
</organism>
<evidence type="ECO:0000313" key="1">
    <source>
        <dbReference type="EMBL" id="SFR31786.1"/>
    </source>
</evidence>
<reference evidence="2" key="1">
    <citation type="submission" date="2016-10" db="EMBL/GenBank/DDBJ databases">
        <authorList>
            <person name="Varghese N."/>
            <person name="Submissions S."/>
        </authorList>
    </citation>
    <scope>NUCLEOTIDE SEQUENCE [LARGE SCALE GENOMIC DNA]</scope>
    <source>
        <strain evidence="2">DSM 26879</strain>
    </source>
</reference>
<name>A0A1I6FPD6_9RHOB</name>
<gene>
    <name evidence="1" type="ORF">SAMN04488005_0179</name>
</gene>
<sequence>MNKRMTICDTCEGPGRAFAEDMRAVLSDWDVRLHTCFSVCSKPIGLSIQADDKATYLFSGLGRADVDDLVAFTALYDAAPDGWITDVRPAGRVRFCLTGRVPA</sequence>
<dbReference type="EMBL" id="FOYP01000001">
    <property type="protein sequence ID" value="SFR31786.1"/>
    <property type="molecule type" value="Genomic_DNA"/>
</dbReference>
<dbReference type="STRING" id="390270.SAMN04488005_0179"/>
<evidence type="ECO:0000313" key="2">
    <source>
        <dbReference type="Proteomes" id="UP000199478"/>
    </source>
</evidence>
<dbReference type="Pfam" id="PF07845">
    <property type="entry name" value="DUF1636"/>
    <property type="match status" value="1"/>
</dbReference>
<proteinExistence type="predicted"/>
<dbReference type="AlphaFoldDB" id="A0A1I6FPD6"/>
<dbReference type="Proteomes" id="UP000199478">
    <property type="component" value="Unassembled WGS sequence"/>
</dbReference>
<keyword evidence="2" id="KW-1185">Reference proteome</keyword>
<protein>
    <submittedName>
        <fullName evidence="1">Predicted metal-binding protein</fullName>
    </submittedName>
</protein>